<evidence type="ECO:0008006" key="3">
    <source>
        <dbReference type="Google" id="ProtNLM"/>
    </source>
</evidence>
<accession>A0A1H5NBY4</accession>
<proteinExistence type="predicted"/>
<gene>
    <name evidence="1" type="ORF">SAMN04488554_4182</name>
</gene>
<protein>
    <recommendedName>
        <fullName evidence="3">Fis family transcriptional regulator</fullName>
    </recommendedName>
</protein>
<sequence>MRWDDVFSDLQAEFDEALRSEDEAEIAELVRAEVAGISLADRCRARRGQELTVRLCDGSDRSGLVLEANRAWLLLGAGERRVLVPIDAVVLAWPLASAAPEPGVVEARAGLGRALRALAQNGTEVLVRTVAGDHRGRLARVGADHCDVITSQAVISVAWAGLLSVESH</sequence>
<dbReference type="RefSeq" id="WP_089775315.1">
    <property type="nucleotide sequence ID" value="NZ_FNTX01000002.1"/>
</dbReference>
<dbReference type="AlphaFoldDB" id="A0A1H5NBY4"/>
<dbReference type="Proteomes" id="UP000199220">
    <property type="component" value="Unassembled WGS sequence"/>
</dbReference>
<dbReference type="OrthoDB" id="3827359at2"/>
<dbReference type="EMBL" id="FNTX01000002">
    <property type="protein sequence ID" value="SEE99152.1"/>
    <property type="molecule type" value="Genomic_DNA"/>
</dbReference>
<reference evidence="2" key="1">
    <citation type="submission" date="2016-10" db="EMBL/GenBank/DDBJ databases">
        <authorList>
            <person name="Varghese N."/>
            <person name="Submissions S."/>
        </authorList>
    </citation>
    <scope>NUCLEOTIDE SEQUENCE [LARGE SCALE GENOMIC DNA]</scope>
    <source>
        <strain evidence="2">DSM 21368</strain>
    </source>
</reference>
<evidence type="ECO:0000313" key="1">
    <source>
        <dbReference type="EMBL" id="SEE99152.1"/>
    </source>
</evidence>
<organism evidence="1 2">
    <name type="scientific">Ruania alba</name>
    <dbReference type="NCBI Taxonomy" id="648782"/>
    <lineage>
        <taxon>Bacteria</taxon>
        <taxon>Bacillati</taxon>
        <taxon>Actinomycetota</taxon>
        <taxon>Actinomycetes</taxon>
        <taxon>Micrococcales</taxon>
        <taxon>Ruaniaceae</taxon>
        <taxon>Ruania</taxon>
    </lineage>
</organism>
<name>A0A1H5NBY4_9MICO</name>
<evidence type="ECO:0000313" key="2">
    <source>
        <dbReference type="Proteomes" id="UP000199220"/>
    </source>
</evidence>
<keyword evidence="2" id="KW-1185">Reference proteome</keyword>
<dbReference type="STRING" id="648782.SAMN04488554_4182"/>